<sequence>MPITAVEKRDQLMRDGFCIFENVLEPEMVAKLNAMSEWTIAQEEEEHFEQRRSQGCIIPYWKFPHPTFPELIAHPGALGALAQLGFDEPKVWSGFVISKPPHSPPLYWHQDGVLWEHPISYTNKPQQYFLMYYLVDTSPQNGCLRLIPGSHLKRHSLHDMDRKAHESDEVGRAKDLSHPAFQKAEGEVDVPVRAGDVVVGDARLLHSAHANQSDQWRTVLTIWYWAIYAELPEAVQAVVADHVTENAEWAAWTESVDPAVQALIPRYLGEVEAVPWNNSPKEGLS</sequence>
<dbReference type="GO" id="GO:0005506">
    <property type="term" value="F:iron ion binding"/>
    <property type="evidence" value="ECO:0007669"/>
    <property type="project" value="UniProtKB-ARBA"/>
</dbReference>
<dbReference type="InterPro" id="IPR008775">
    <property type="entry name" value="Phytyl_CoA_dOase-like"/>
</dbReference>
<organism evidence="1">
    <name type="scientific">Caldilineaceae bacterium SB0664_bin_27</name>
    <dbReference type="NCBI Taxonomy" id="2605260"/>
    <lineage>
        <taxon>Bacteria</taxon>
        <taxon>Bacillati</taxon>
        <taxon>Chloroflexota</taxon>
        <taxon>Caldilineae</taxon>
        <taxon>Caldilineales</taxon>
        <taxon>Caldilineaceae</taxon>
    </lineage>
</organism>
<comment type="caution">
    <text evidence="1">The sequence shown here is derived from an EMBL/GenBank/DDBJ whole genome shotgun (WGS) entry which is preliminary data.</text>
</comment>
<name>A0A6B0YSK1_9CHLR</name>
<dbReference type="GO" id="GO:0016706">
    <property type="term" value="F:2-oxoglutarate-dependent dioxygenase activity"/>
    <property type="evidence" value="ECO:0007669"/>
    <property type="project" value="UniProtKB-ARBA"/>
</dbReference>
<dbReference type="EMBL" id="VXRG01000058">
    <property type="protein sequence ID" value="MXY93105.1"/>
    <property type="molecule type" value="Genomic_DNA"/>
</dbReference>
<dbReference type="AlphaFoldDB" id="A0A6B0YSK1"/>
<proteinExistence type="predicted"/>
<evidence type="ECO:0000313" key="1">
    <source>
        <dbReference type="EMBL" id="MXY93105.1"/>
    </source>
</evidence>
<keyword evidence="1" id="KW-0223">Dioxygenase</keyword>
<dbReference type="PANTHER" id="PTHR20883:SF48">
    <property type="entry name" value="ECTOINE DIOXYGENASE"/>
    <property type="match status" value="1"/>
</dbReference>
<dbReference type="PANTHER" id="PTHR20883">
    <property type="entry name" value="PHYTANOYL-COA DIOXYGENASE DOMAIN CONTAINING 1"/>
    <property type="match status" value="1"/>
</dbReference>
<reference evidence="1" key="1">
    <citation type="submission" date="2019-09" db="EMBL/GenBank/DDBJ databases">
        <title>Characterisation of the sponge microbiome using genome-centric metagenomics.</title>
        <authorList>
            <person name="Engelberts J.P."/>
            <person name="Robbins S.J."/>
            <person name="De Goeij J.M."/>
            <person name="Aranda M."/>
            <person name="Bell S.C."/>
            <person name="Webster N.S."/>
        </authorList>
    </citation>
    <scope>NUCLEOTIDE SEQUENCE</scope>
    <source>
        <strain evidence="1">SB0664_bin_27</strain>
    </source>
</reference>
<protein>
    <submittedName>
        <fullName evidence="1">Phytanoyl-CoA dioxygenase family protein</fullName>
    </submittedName>
</protein>
<dbReference type="Gene3D" id="2.60.120.620">
    <property type="entry name" value="q2cbj1_9rhob like domain"/>
    <property type="match status" value="1"/>
</dbReference>
<dbReference type="Pfam" id="PF05721">
    <property type="entry name" value="PhyH"/>
    <property type="match status" value="1"/>
</dbReference>
<keyword evidence="1" id="KW-0560">Oxidoreductase</keyword>
<accession>A0A6B0YSK1</accession>
<dbReference type="SUPFAM" id="SSF51197">
    <property type="entry name" value="Clavaminate synthase-like"/>
    <property type="match status" value="1"/>
</dbReference>
<gene>
    <name evidence="1" type="ORF">F4Y42_06590</name>
</gene>